<dbReference type="EMBL" id="QUMU01000005">
    <property type="protein sequence ID" value="REG31686.1"/>
    <property type="molecule type" value="Genomic_DNA"/>
</dbReference>
<gene>
    <name evidence="1" type="ORF">ATI61_10510</name>
</gene>
<accession>A0ABX9K1N3</accession>
<comment type="caution">
    <text evidence="1">The sequence shown here is derived from an EMBL/GenBank/DDBJ whole genome shotgun (WGS) entry which is preliminary data.</text>
</comment>
<evidence type="ECO:0000313" key="2">
    <source>
        <dbReference type="Proteomes" id="UP000256345"/>
    </source>
</evidence>
<dbReference type="Proteomes" id="UP000256345">
    <property type="component" value="Unassembled WGS sequence"/>
</dbReference>
<name>A0ABX9K1N3_9BACT</name>
<protein>
    <submittedName>
        <fullName evidence="1">Uncharacterized protein</fullName>
    </submittedName>
</protein>
<evidence type="ECO:0000313" key="1">
    <source>
        <dbReference type="EMBL" id="REG31686.1"/>
    </source>
</evidence>
<reference evidence="1 2" key="1">
    <citation type="submission" date="2018-08" db="EMBL/GenBank/DDBJ databases">
        <title>Genomic Encyclopedia of Archaeal and Bacterial Type Strains, Phase II (KMG-II): from individual species to whole genera.</title>
        <authorList>
            <person name="Goeker M."/>
        </authorList>
    </citation>
    <scope>NUCLEOTIDE SEQUENCE [LARGE SCALE GENOMIC DNA]</scope>
    <source>
        <strain evidence="1 2">DSM 2261</strain>
    </source>
</reference>
<dbReference type="RefSeq" id="WP_047860159.1">
    <property type="nucleotide sequence ID" value="NZ_CP011509.1"/>
</dbReference>
<sequence>MPTHDAIIETQRLIGRIWKEEQSPERERILECAGYTLSFISATGQDYRFEDFRQTHVPGSPTWVEPSHLASTEPGAAGSANLRELLARTRGFFTQLLTEPDATHDHGPIRVLLDVVDYIVLTGGFVALDEHVRRLEAGSPPRVVAAFGTREEATDWLERAPDPPSKALVLVGDQYHQAVYLRDINHRKIMPWPAMEYYLAELVQDVTPIAVASFASREMAESWLQAQTEPPDRIWVLIAGELHLAVNHANVQRRALYPLSMANGYTVNVEVEPEPPRQG</sequence>
<keyword evidence="2" id="KW-1185">Reference proteome</keyword>
<organism evidence="1 2">
    <name type="scientific">Archangium gephyra</name>
    <dbReference type="NCBI Taxonomy" id="48"/>
    <lineage>
        <taxon>Bacteria</taxon>
        <taxon>Pseudomonadati</taxon>
        <taxon>Myxococcota</taxon>
        <taxon>Myxococcia</taxon>
        <taxon>Myxococcales</taxon>
        <taxon>Cystobacterineae</taxon>
        <taxon>Archangiaceae</taxon>
        <taxon>Archangium</taxon>
    </lineage>
</organism>
<proteinExistence type="predicted"/>